<dbReference type="RefSeq" id="WP_169660882.1">
    <property type="nucleotide sequence ID" value="NZ_JABANE010000195.1"/>
</dbReference>
<proteinExistence type="inferred from homology"/>
<evidence type="ECO:0000256" key="6">
    <source>
        <dbReference type="ARBA" id="ARBA00023157"/>
    </source>
</evidence>
<dbReference type="PANTHER" id="PTHR42801:SF7">
    <property type="entry name" value="SLL1159 PROTEIN"/>
    <property type="match status" value="1"/>
</dbReference>
<evidence type="ECO:0000313" key="14">
    <source>
        <dbReference type="EMBL" id="NME72703.1"/>
    </source>
</evidence>
<evidence type="ECO:0000256" key="3">
    <source>
        <dbReference type="ARBA" id="ARBA00022559"/>
    </source>
</evidence>
<dbReference type="EC" id="1.11.1.24" evidence="2"/>
<dbReference type="GO" id="GO:0008379">
    <property type="term" value="F:thioredoxin peroxidase activity"/>
    <property type="evidence" value="ECO:0007669"/>
    <property type="project" value="TreeGrafter"/>
</dbReference>
<keyword evidence="12" id="KW-0732">Signal</keyword>
<dbReference type="GO" id="GO:0034599">
    <property type="term" value="P:cellular response to oxidative stress"/>
    <property type="evidence" value="ECO:0007669"/>
    <property type="project" value="TreeGrafter"/>
</dbReference>
<keyword evidence="3" id="KW-0575">Peroxidase</keyword>
<comment type="catalytic activity">
    <reaction evidence="11">
        <text>a hydroperoxide + [thioredoxin]-dithiol = an alcohol + [thioredoxin]-disulfide + H2O</text>
        <dbReference type="Rhea" id="RHEA:62620"/>
        <dbReference type="Rhea" id="RHEA-COMP:10698"/>
        <dbReference type="Rhea" id="RHEA-COMP:10700"/>
        <dbReference type="ChEBI" id="CHEBI:15377"/>
        <dbReference type="ChEBI" id="CHEBI:29950"/>
        <dbReference type="ChEBI" id="CHEBI:30879"/>
        <dbReference type="ChEBI" id="CHEBI:35924"/>
        <dbReference type="ChEBI" id="CHEBI:50058"/>
        <dbReference type="EC" id="1.11.1.24"/>
    </reaction>
</comment>
<dbReference type="CDD" id="cd02970">
    <property type="entry name" value="PRX_like2"/>
    <property type="match status" value="1"/>
</dbReference>
<feature type="signal peptide" evidence="12">
    <location>
        <begin position="1"/>
        <end position="24"/>
    </location>
</feature>
<keyword evidence="7" id="KW-0676">Redox-active center</keyword>
<evidence type="ECO:0000259" key="13">
    <source>
        <dbReference type="PROSITE" id="PS51352"/>
    </source>
</evidence>
<keyword evidence="4" id="KW-0049">Antioxidant</keyword>
<dbReference type="EMBL" id="JABANE010000195">
    <property type="protein sequence ID" value="NME72703.1"/>
    <property type="molecule type" value="Genomic_DNA"/>
</dbReference>
<reference evidence="14 15" key="1">
    <citation type="submission" date="2020-04" db="EMBL/GenBank/DDBJ databases">
        <title>Flammeovirga sp. SR4, a novel species isolated from seawater.</title>
        <authorList>
            <person name="Wang X."/>
        </authorList>
    </citation>
    <scope>NUCLEOTIDE SEQUENCE [LARGE SCALE GENOMIC DNA]</scope>
    <source>
        <strain evidence="14 15">ATCC 23126</strain>
    </source>
</reference>
<keyword evidence="15" id="KW-1185">Reference proteome</keyword>
<dbReference type="InterPro" id="IPR013766">
    <property type="entry name" value="Thioredoxin_domain"/>
</dbReference>
<dbReference type="PROSITE" id="PS51352">
    <property type="entry name" value="THIOREDOXIN_2"/>
    <property type="match status" value="1"/>
</dbReference>
<feature type="chain" id="PRO_5031385629" description="thioredoxin-dependent peroxiredoxin" evidence="12">
    <location>
        <begin position="25"/>
        <end position="215"/>
    </location>
</feature>
<gene>
    <name evidence="14" type="ORF">HHU12_32385</name>
</gene>
<evidence type="ECO:0000256" key="12">
    <source>
        <dbReference type="SAM" id="SignalP"/>
    </source>
</evidence>
<dbReference type="PANTHER" id="PTHR42801">
    <property type="entry name" value="THIOREDOXIN-DEPENDENT PEROXIDE REDUCTASE"/>
    <property type="match status" value="1"/>
</dbReference>
<comment type="caution">
    <text evidence="14">The sequence shown here is derived from an EMBL/GenBank/DDBJ whole genome shotgun (WGS) entry which is preliminary data.</text>
</comment>
<evidence type="ECO:0000313" key="15">
    <source>
        <dbReference type="Proteomes" id="UP000576082"/>
    </source>
</evidence>
<evidence type="ECO:0000256" key="5">
    <source>
        <dbReference type="ARBA" id="ARBA00023002"/>
    </source>
</evidence>
<comment type="function">
    <text evidence="1">Thiol-specific peroxidase that catalyzes the reduction of hydrogen peroxide and organic hydroperoxides to water and alcohols, respectively. Plays a role in cell protection against oxidative stress by detoxifying peroxides and as sensor of hydrogen peroxide-mediated signaling events.</text>
</comment>
<evidence type="ECO:0000256" key="9">
    <source>
        <dbReference type="ARBA" id="ARBA00038489"/>
    </source>
</evidence>
<dbReference type="Gene3D" id="3.40.30.10">
    <property type="entry name" value="Glutaredoxin"/>
    <property type="match status" value="1"/>
</dbReference>
<protein>
    <recommendedName>
        <fullName evidence="2">thioredoxin-dependent peroxiredoxin</fullName>
        <ecNumber evidence="2">1.11.1.24</ecNumber>
    </recommendedName>
    <alternativeName>
        <fullName evidence="8">Thioredoxin peroxidase</fullName>
    </alternativeName>
    <alternativeName>
        <fullName evidence="10">Thioredoxin-dependent peroxiredoxin Bcp</fullName>
    </alternativeName>
</protein>
<dbReference type="GO" id="GO:0045454">
    <property type="term" value="P:cell redox homeostasis"/>
    <property type="evidence" value="ECO:0007669"/>
    <property type="project" value="TreeGrafter"/>
</dbReference>
<dbReference type="InterPro" id="IPR000866">
    <property type="entry name" value="AhpC/TSA"/>
</dbReference>
<organism evidence="14 15">
    <name type="scientific">Flammeovirga aprica JL-4</name>
    <dbReference type="NCBI Taxonomy" id="694437"/>
    <lineage>
        <taxon>Bacteria</taxon>
        <taxon>Pseudomonadati</taxon>
        <taxon>Bacteroidota</taxon>
        <taxon>Cytophagia</taxon>
        <taxon>Cytophagales</taxon>
        <taxon>Flammeovirgaceae</taxon>
        <taxon>Flammeovirga</taxon>
    </lineage>
</organism>
<accession>A0A7X9XDE5</accession>
<dbReference type="Pfam" id="PF00578">
    <property type="entry name" value="AhpC-TSA"/>
    <property type="match status" value="1"/>
</dbReference>
<evidence type="ECO:0000256" key="1">
    <source>
        <dbReference type="ARBA" id="ARBA00003330"/>
    </source>
</evidence>
<evidence type="ECO:0000256" key="8">
    <source>
        <dbReference type="ARBA" id="ARBA00032824"/>
    </source>
</evidence>
<keyword evidence="5" id="KW-0560">Oxidoreductase</keyword>
<evidence type="ECO:0000256" key="10">
    <source>
        <dbReference type="ARBA" id="ARBA00042639"/>
    </source>
</evidence>
<dbReference type="InterPro" id="IPR036249">
    <property type="entry name" value="Thioredoxin-like_sf"/>
</dbReference>
<comment type="similarity">
    <text evidence="9">Belongs to the peroxiredoxin family. BCP/PrxQ subfamily.</text>
</comment>
<dbReference type="AlphaFoldDB" id="A0A7X9XDE5"/>
<evidence type="ECO:0000256" key="4">
    <source>
        <dbReference type="ARBA" id="ARBA00022862"/>
    </source>
</evidence>
<dbReference type="InterPro" id="IPR050924">
    <property type="entry name" value="Peroxiredoxin_BCP/PrxQ"/>
</dbReference>
<feature type="domain" description="Thioredoxin" evidence="13">
    <location>
        <begin position="44"/>
        <end position="215"/>
    </location>
</feature>
<dbReference type="SUPFAM" id="SSF52833">
    <property type="entry name" value="Thioredoxin-like"/>
    <property type="match status" value="1"/>
</dbReference>
<sequence length="215" mass="24067">MKLNLNLTLSIILGLFMISNLSNAQEKAVYEKYGVVVSSLQPGLEVGDDAFQFKGKTQNKKDFDLEKALKKGPVVVNFFRGSWCPYCAKHLINVNDSLSMIEKAGATFMAITPETEERFAAFAEKKGFDFDLVGDPKLDIMNGYKVTFEVNDGYQEMLKKYEKDLTKINSIKNASLPVPATFIIGQDGKIIARHYDPNYKGRMSVKEILSALESI</sequence>
<name>A0A7X9XDE5_9BACT</name>
<dbReference type="Proteomes" id="UP000576082">
    <property type="component" value="Unassembled WGS sequence"/>
</dbReference>
<evidence type="ECO:0000256" key="7">
    <source>
        <dbReference type="ARBA" id="ARBA00023284"/>
    </source>
</evidence>
<dbReference type="GO" id="GO:0005737">
    <property type="term" value="C:cytoplasm"/>
    <property type="evidence" value="ECO:0007669"/>
    <property type="project" value="TreeGrafter"/>
</dbReference>
<evidence type="ECO:0000256" key="11">
    <source>
        <dbReference type="ARBA" id="ARBA00049091"/>
    </source>
</evidence>
<keyword evidence="6" id="KW-1015">Disulfide bond</keyword>
<evidence type="ECO:0000256" key="2">
    <source>
        <dbReference type="ARBA" id="ARBA00013017"/>
    </source>
</evidence>